<comment type="caution">
    <text evidence="9">The sequence shown here is derived from an EMBL/GenBank/DDBJ whole genome shotgun (WGS) entry which is preliminary data.</text>
</comment>
<keyword evidence="3" id="KW-0732">Signal</keyword>
<dbReference type="CDD" id="cd08977">
    <property type="entry name" value="SusD"/>
    <property type="match status" value="1"/>
</dbReference>
<organism evidence="9 10">
    <name type="scientific">Spirosoma soli</name>
    <dbReference type="NCBI Taxonomy" id="1770529"/>
    <lineage>
        <taxon>Bacteria</taxon>
        <taxon>Pseudomonadati</taxon>
        <taxon>Bacteroidota</taxon>
        <taxon>Cytophagia</taxon>
        <taxon>Cytophagales</taxon>
        <taxon>Cytophagaceae</taxon>
        <taxon>Spirosoma</taxon>
    </lineage>
</organism>
<dbReference type="EMBL" id="JBHULN010000004">
    <property type="protein sequence ID" value="MFD2570859.1"/>
    <property type="molecule type" value="Genomic_DNA"/>
</dbReference>
<keyword evidence="4" id="KW-0472">Membrane</keyword>
<keyword evidence="10" id="KW-1185">Reference proteome</keyword>
<dbReference type="Gene3D" id="1.25.40.390">
    <property type="match status" value="1"/>
</dbReference>
<dbReference type="Proteomes" id="UP001597469">
    <property type="component" value="Unassembled WGS sequence"/>
</dbReference>
<dbReference type="Pfam" id="PF07980">
    <property type="entry name" value="SusD_RagB"/>
    <property type="match status" value="1"/>
</dbReference>
<evidence type="ECO:0000256" key="5">
    <source>
        <dbReference type="ARBA" id="ARBA00023237"/>
    </source>
</evidence>
<dbReference type="InterPro" id="IPR033985">
    <property type="entry name" value="SusD-like_N"/>
</dbReference>
<dbReference type="InterPro" id="IPR012944">
    <property type="entry name" value="SusD_RagB_dom"/>
</dbReference>
<feature type="compositionally biased region" description="Polar residues" evidence="6">
    <location>
        <begin position="511"/>
        <end position="520"/>
    </location>
</feature>
<evidence type="ECO:0000256" key="4">
    <source>
        <dbReference type="ARBA" id="ARBA00023136"/>
    </source>
</evidence>
<comment type="subcellular location">
    <subcellularLocation>
        <location evidence="1">Cell outer membrane</location>
    </subcellularLocation>
</comment>
<dbReference type="Pfam" id="PF14322">
    <property type="entry name" value="SusD-like_3"/>
    <property type="match status" value="1"/>
</dbReference>
<reference evidence="10" key="1">
    <citation type="journal article" date="2019" name="Int. J. Syst. Evol. Microbiol.">
        <title>The Global Catalogue of Microorganisms (GCM) 10K type strain sequencing project: providing services to taxonomists for standard genome sequencing and annotation.</title>
        <authorList>
            <consortium name="The Broad Institute Genomics Platform"/>
            <consortium name="The Broad Institute Genome Sequencing Center for Infectious Disease"/>
            <person name="Wu L."/>
            <person name="Ma J."/>
        </authorList>
    </citation>
    <scope>NUCLEOTIDE SEQUENCE [LARGE SCALE GENOMIC DNA]</scope>
    <source>
        <strain evidence="10">KCTC 42805</strain>
    </source>
</reference>
<protein>
    <submittedName>
        <fullName evidence="9">RagB/SusD family nutrient uptake outer membrane protein</fullName>
    </submittedName>
</protein>
<dbReference type="InterPro" id="IPR011990">
    <property type="entry name" value="TPR-like_helical_dom_sf"/>
</dbReference>
<proteinExistence type="inferred from homology"/>
<feature type="region of interest" description="Disordered" evidence="6">
    <location>
        <begin position="493"/>
        <end position="520"/>
    </location>
</feature>
<dbReference type="SUPFAM" id="SSF48452">
    <property type="entry name" value="TPR-like"/>
    <property type="match status" value="1"/>
</dbReference>
<name>A0ABW5M2L0_9BACT</name>
<comment type="similarity">
    <text evidence="2">Belongs to the SusD family.</text>
</comment>
<gene>
    <name evidence="9" type="ORF">ACFSUS_09465</name>
</gene>
<evidence type="ECO:0000259" key="7">
    <source>
        <dbReference type="Pfam" id="PF07980"/>
    </source>
</evidence>
<evidence type="ECO:0000256" key="2">
    <source>
        <dbReference type="ARBA" id="ARBA00006275"/>
    </source>
</evidence>
<feature type="domain" description="RagB/SusD" evidence="7">
    <location>
        <begin position="267"/>
        <end position="520"/>
    </location>
</feature>
<dbReference type="RefSeq" id="WP_381521892.1">
    <property type="nucleotide sequence ID" value="NZ_JBHULN010000004.1"/>
</dbReference>
<feature type="domain" description="SusD-like N-terminal" evidence="8">
    <location>
        <begin position="93"/>
        <end position="228"/>
    </location>
</feature>
<dbReference type="PROSITE" id="PS51257">
    <property type="entry name" value="PROKAR_LIPOPROTEIN"/>
    <property type="match status" value="1"/>
</dbReference>
<evidence type="ECO:0000256" key="3">
    <source>
        <dbReference type="ARBA" id="ARBA00022729"/>
    </source>
</evidence>
<accession>A0ABW5M2L0</accession>
<sequence length="520" mass="58498">MKLVNKSLILATLTVAMTVACQKQLEQVNPNQQTSSTFWRNQDEALKGLNATYLSLAVDGGYMRSSNALTDLRGDDVRSNSPWPAMYNMGKFALGTADDALYGFAFGAYYEGVAKANQVLDNVPNITMDEALKTRILGQAYFLRGLYFYHLVNLFGNVALPTTSVKSKADFFVKQSTEAEGWTQVIADFTKAATMLPVSYVDVTGADKGQIGRATKGAALGFLGKSYLFNKKYTEAAAQFKAIIDLGVYDLVADYHDNFTERNENNKESLFEVQFSRDAGGTEFNWGGEPAPGWGRTTGRAITYAPRGFGWTDVQPTRSLFNEFLLEKTTAGQDDPRLVSTILYNKPGLKLYGVEFSVKYANNPADLNDIFCGKYQNFDNGRADEYDWRSGINERLLRYADVLMMYAECLNETGKTADAVQYVQKVRNRVGLPDLAKAKPNMTQEQFRDQLAHERLLEFALEGHRFDDIRRWGWLQNPTKLAELKQRDPEFTSYQPGRDLYPIPQREIDNNPGTKQNNTY</sequence>
<evidence type="ECO:0000259" key="8">
    <source>
        <dbReference type="Pfam" id="PF14322"/>
    </source>
</evidence>
<evidence type="ECO:0000313" key="10">
    <source>
        <dbReference type="Proteomes" id="UP001597469"/>
    </source>
</evidence>
<evidence type="ECO:0000313" key="9">
    <source>
        <dbReference type="EMBL" id="MFD2570859.1"/>
    </source>
</evidence>
<keyword evidence="5" id="KW-0998">Cell outer membrane</keyword>
<evidence type="ECO:0000256" key="6">
    <source>
        <dbReference type="SAM" id="MobiDB-lite"/>
    </source>
</evidence>
<evidence type="ECO:0000256" key="1">
    <source>
        <dbReference type="ARBA" id="ARBA00004442"/>
    </source>
</evidence>